<evidence type="ECO:0000313" key="2">
    <source>
        <dbReference type="Proteomes" id="UP001150925"/>
    </source>
</evidence>
<dbReference type="PANTHER" id="PTHR15827">
    <property type="entry name" value="CYCLIN-DEPENDENT KINASE 2-INTERACTING PROTEIN"/>
    <property type="match status" value="1"/>
</dbReference>
<accession>A0A9W8APX6</accession>
<dbReference type="OrthoDB" id="17066at2759"/>
<name>A0A9W8APX6_9FUNG</name>
<reference evidence="1" key="1">
    <citation type="submission" date="2022-07" db="EMBL/GenBank/DDBJ databases">
        <title>Phylogenomic reconstructions and comparative analyses of Kickxellomycotina fungi.</title>
        <authorList>
            <person name="Reynolds N.K."/>
            <person name="Stajich J.E."/>
            <person name="Barry K."/>
            <person name="Grigoriev I.V."/>
            <person name="Crous P."/>
            <person name="Smith M.E."/>
        </authorList>
    </citation>
    <scope>NUCLEOTIDE SEQUENCE</scope>
    <source>
        <strain evidence="1">RSA 1196</strain>
    </source>
</reference>
<proteinExistence type="predicted"/>
<keyword evidence="2" id="KW-1185">Reference proteome</keyword>
<sequence length="205" mass="23496">MPLPGYSDQVRRQTRIQLDQFRSLQSKWEELSNDGLTSVTAAVNTGLEIGYSDLPTHWPPALLAFHDLKERYVRKLTVQVYDHLQALDHILFRLSQIHQKLTTVVETLDRLLDSTSSTVSSDASKTTDPPIFRVAGLRYLVNFTHDLLAMYQRDLKWRQETLTVIPQLTSRSSGVALLSAWLNSVELDKGRLLDFKDLLEFELDL</sequence>
<gene>
    <name evidence="1" type="ORF">IWQ62_003150</name>
</gene>
<dbReference type="Proteomes" id="UP001150925">
    <property type="component" value="Unassembled WGS sequence"/>
</dbReference>
<dbReference type="AlphaFoldDB" id="A0A9W8APX6"/>
<dbReference type="EMBL" id="JANBPY010000796">
    <property type="protein sequence ID" value="KAJ1963655.1"/>
    <property type="molecule type" value="Genomic_DNA"/>
</dbReference>
<evidence type="ECO:0000313" key="1">
    <source>
        <dbReference type="EMBL" id="KAJ1963655.1"/>
    </source>
</evidence>
<protein>
    <submittedName>
        <fullName evidence="1">Uncharacterized protein</fullName>
    </submittedName>
</protein>
<organism evidence="1 2">
    <name type="scientific">Dispira parvispora</name>
    <dbReference type="NCBI Taxonomy" id="1520584"/>
    <lineage>
        <taxon>Eukaryota</taxon>
        <taxon>Fungi</taxon>
        <taxon>Fungi incertae sedis</taxon>
        <taxon>Zoopagomycota</taxon>
        <taxon>Kickxellomycotina</taxon>
        <taxon>Dimargaritomycetes</taxon>
        <taxon>Dimargaritales</taxon>
        <taxon>Dimargaritaceae</taxon>
        <taxon>Dispira</taxon>
    </lineage>
</organism>
<comment type="caution">
    <text evidence="1">The sequence shown here is derived from an EMBL/GenBank/DDBJ whole genome shotgun (WGS) entry which is preliminary data.</text>
</comment>
<dbReference type="PANTHER" id="PTHR15827:SF2">
    <property type="entry name" value="CYCLIN-DEPENDENT KINASE 2-INTERACTING PROTEIN"/>
    <property type="match status" value="1"/>
</dbReference>